<dbReference type="EMBL" id="BKCJ010005273">
    <property type="protein sequence ID" value="GEU65822.1"/>
    <property type="molecule type" value="Genomic_DNA"/>
</dbReference>
<feature type="compositionally biased region" description="Polar residues" evidence="1">
    <location>
        <begin position="296"/>
        <end position="305"/>
    </location>
</feature>
<sequence length="463" mass="51941">MFKGDRLRGMHEVVQEADDLDAFDLDCDEASLASTVLMAKLSAYDSDVLSMVPNLETYQNNNVIDQNLEPLSLKLRKNREDHVYYLKQTKEHADTLCNIVKQARTQQPLDSALDYACKFTTHIQELLVYKNATCPSSLNKNEKLVSITPMNKRVKRSTSASGSKPSGDTKKNRIPRTSSSNQKNKVEDHLRSVKSSLNKKNRVSEYLEPLSLKLRKNREDHVYYLKQTKEHADTLCNIVKQARTQQPLDSALDYACKFTTHIQELLVYKNATCPSSLNKNEKLVSITPMNKRVKRSTSASGSKPSGDTKKNRIPRTSSSNQKNKVEDHLRSVKSSLNKKNRVSECRTYRPLVFGLGLLEAHDRTSLSDHQFYATVTPSSTLVDQDAPYASTLPTTEDTQAPVLHQDVKGQETPNAQFDNDPFANIFNSDPSSEESSSKDVIDVSLCVGNGLLVRQSLGYGVCF</sequence>
<dbReference type="AlphaFoldDB" id="A0A6L2LZS6"/>
<proteinExistence type="predicted"/>
<feature type="region of interest" description="Disordered" evidence="1">
    <location>
        <begin position="286"/>
        <end position="340"/>
    </location>
</feature>
<accession>A0A6L2LZS6</accession>
<evidence type="ECO:0000313" key="2">
    <source>
        <dbReference type="EMBL" id="GEU65822.1"/>
    </source>
</evidence>
<comment type="caution">
    <text evidence="2">The sequence shown here is derived from an EMBL/GenBank/DDBJ whole genome shotgun (WGS) entry which is preliminary data.</text>
</comment>
<reference evidence="2" key="1">
    <citation type="journal article" date="2019" name="Sci. Rep.">
        <title>Draft genome of Tanacetum cinerariifolium, the natural source of mosquito coil.</title>
        <authorList>
            <person name="Yamashiro T."/>
            <person name="Shiraishi A."/>
            <person name="Satake H."/>
            <person name="Nakayama K."/>
        </authorList>
    </citation>
    <scope>NUCLEOTIDE SEQUENCE</scope>
</reference>
<evidence type="ECO:0008006" key="3">
    <source>
        <dbReference type="Google" id="ProtNLM"/>
    </source>
</evidence>
<feature type="compositionally biased region" description="Polar residues" evidence="1">
    <location>
        <begin position="157"/>
        <end position="166"/>
    </location>
</feature>
<feature type="region of interest" description="Disordered" evidence="1">
    <location>
        <begin position="145"/>
        <end position="197"/>
    </location>
</feature>
<protein>
    <recommendedName>
        <fullName evidence="3">Integrase, catalytic region, zinc finger, CCHC-type, peptidase aspartic, catalytic</fullName>
    </recommendedName>
</protein>
<organism evidence="2">
    <name type="scientific">Tanacetum cinerariifolium</name>
    <name type="common">Dalmatian daisy</name>
    <name type="synonym">Chrysanthemum cinerariifolium</name>
    <dbReference type="NCBI Taxonomy" id="118510"/>
    <lineage>
        <taxon>Eukaryota</taxon>
        <taxon>Viridiplantae</taxon>
        <taxon>Streptophyta</taxon>
        <taxon>Embryophyta</taxon>
        <taxon>Tracheophyta</taxon>
        <taxon>Spermatophyta</taxon>
        <taxon>Magnoliopsida</taxon>
        <taxon>eudicotyledons</taxon>
        <taxon>Gunneridae</taxon>
        <taxon>Pentapetalae</taxon>
        <taxon>asterids</taxon>
        <taxon>campanulids</taxon>
        <taxon>Asterales</taxon>
        <taxon>Asteraceae</taxon>
        <taxon>Asteroideae</taxon>
        <taxon>Anthemideae</taxon>
        <taxon>Anthemidinae</taxon>
        <taxon>Tanacetum</taxon>
    </lineage>
</organism>
<name>A0A6L2LZS6_TANCI</name>
<gene>
    <name evidence="2" type="ORF">Tci_037800</name>
</gene>
<evidence type="ECO:0000256" key="1">
    <source>
        <dbReference type="SAM" id="MobiDB-lite"/>
    </source>
</evidence>